<dbReference type="PIRSF" id="PIRSF002148">
    <property type="entry name" value="Ribosomal_S21e"/>
    <property type="match status" value="1"/>
</dbReference>
<dbReference type="InterPro" id="IPR038579">
    <property type="entry name" value="Ribosomal_eS21_sf"/>
</dbReference>
<name>A0AAV7YAF5_9EUKA</name>
<evidence type="ECO:0000313" key="7">
    <source>
        <dbReference type="EMBL" id="KAJ3444209.1"/>
    </source>
</evidence>
<dbReference type="GO" id="GO:0003735">
    <property type="term" value="F:structural constituent of ribosome"/>
    <property type="evidence" value="ECO:0007669"/>
    <property type="project" value="InterPro"/>
</dbReference>
<dbReference type="GO" id="GO:1990904">
    <property type="term" value="C:ribonucleoprotein complex"/>
    <property type="evidence" value="ECO:0007669"/>
    <property type="project" value="UniProtKB-KW"/>
</dbReference>
<keyword evidence="3 4" id="KW-0687">Ribonucleoprotein</keyword>
<dbReference type="EMBL" id="JANTQA010000023">
    <property type="protein sequence ID" value="KAJ3444945.1"/>
    <property type="molecule type" value="Genomic_DNA"/>
</dbReference>
<proteinExistence type="inferred from homology"/>
<dbReference type="EMBL" id="JANTQA010000063">
    <property type="protein sequence ID" value="KAJ3426773.1"/>
    <property type="molecule type" value="Genomic_DNA"/>
</dbReference>
<evidence type="ECO:0000313" key="14">
    <source>
        <dbReference type="Proteomes" id="UP001150062"/>
    </source>
</evidence>
<reference evidence="9" key="1">
    <citation type="submission" date="2022-08" db="EMBL/GenBank/DDBJ databases">
        <title>Novel sulfate-reducing endosymbionts in the free-living metamonad Anaeramoeba.</title>
        <authorList>
            <person name="Jerlstrom-Hultqvist J."/>
            <person name="Cepicka I."/>
            <person name="Gallot-Lavallee L."/>
            <person name="Salas-Leiva D."/>
            <person name="Curtis B.A."/>
            <person name="Zahonova K."/>
            <person name="Pipaliya S."/>
            <person name="Dacks J."/>
            <person name="Roger A.J."/>
        </authorList>
    </citation>
    <scope>NUCLEOTIDE SEQUENCE</scope>
    <source>
        <strain evidence="9">Schooner1</strain>
    </source>
</reference>
<evidence type="ECO:0000313" key="5">
    <source>
        <dbReference type="EMBL" id="KAJ3424400.1"/>
    </source>
</evidence>
<dbReference type="Gene3D" id="3.30.1230.20">
    <property type="match status" value="1"/>
</dbReference>
<keyword evidence="2 4" id="KW-0689">Ribosomal protein</keyword>
<dbReference type="AlphaFoldDB" id="A0AAV7YAF5"/>
<keyword evidence="14" id="KW-1185">Reference proteome</keyword>
<evidence type="ECO:0000256" key="2">
    <source>
        <dbReference type="ARBA" id="ARBA00022980"/>
    </source>
</evidence>
<evidence type="ECO:0000313" key="10">
    <source>
        <dbReference type="EMBL" id="KAJ6234320.1"/>
    </source>
</evidence>
<evidence type="ECO:0000256" key="1">
    <source>
        <dbReference type="ARBA" id="ARBA00010228"/>
    </source>
</evidence>
<dbReference type="PANTHER" id="PTHR10442">
    <property type="entry name" value="40S RIBOSOMAL PROTEIN S21"/>
    <property type="match status" value="1"/>
</dbReference>
<dbReference type="EMBL" id="JANTQA010000023">
    <property type="protein sequence ID" value="KAJ3444209.1"/>
    <property type="molecule type" value="Genomic_DNA"/>
</dbReference>
<comment type="caution">
    <text evidence="6">The sequence shown here is derived from an EMBL/GenBank/DDBJ whole genome shotgun (WGS) entry which is preliminary data.</text>
</comment>
<sequence>MQNDQGKVVEKFIPRKCSATQSIIQPKDHSSVQINVRKVNEKGVLIDQEFDSFIFCGKLRAGGKSDKALNRLACEKNIMKGVYKF</sequence>
<dbReference type="EMBL" id="JAOAOG010000047">
    <property type="protein sequence ID" value="KAJ6252242.1"/>
    <property type="molecule type" value="Genomic_DNA"/>
</dbReference>
<dbReference type="Proteomes" id="UP001150062">
    <property type="component" value="Unassembled WGS sequence"/>
</dbReference>
<protein>
    <recommendedName>
        <fullName evidence="4">40S ribosomal protein S21</fullName>
    </recommendedName>
</protein>
<organism evidence="6 13">
    <name type="scientific">Anaeramoeba flamelloides</name>
    <dbReference type="NCBI Taxonomy" id="1746091"/>
    <lineage>
        <taxon>Eukaryota</taxon>
        <taxon>Metamonada</taxon>
        <taxon>Anaeramoebidae</taxon>
        <taxon>Anaeramoeba</taxon>
    </lineage>
</organism>
<evidence type="ECO:0000313" key="13">
    <source>
        <dbReference type="Proteomes" id="UP001146793"/>
    </source>
</evidence>
<comment type="similarity">
    <text evidence="1 4">Belongs to the eukaryotic ribosomal protein eS21 family.</text>
</comment>
<dbReference type="EMBL" id="JANTQA010000072">
    <property type="protein sequence ID" value="KAJ3424400.1"/>
    <property type="molecule type" value="Genomic_DNA"/>
</dbReference>
<dbReference type="EMBL" id="JAOAOG010000100">
    <property type="protein sequence ID" value="KAJ6249336.1"/>
    <property type="molecule type" value="Genomic_DNA"/>
</dbReference>
<dbReference type="Proteomes" id="UP001146793">
    <property type="component" value="Unassembled WGS sequence"/>
</dbReference>
<evidence type="ECO:0000313" key="11">
    <source>
        <dbReference type="EMBL" id="KAJ6249336.1"/>
    </source>
</evidence>
<dbReference type="EMBL" id="JAOAOG010000331">
    <property type="protein sequence ID" value="KAJ6227925.1"/>
    <property type="molecule type" value="Genomic_DNA"/>
</dbReference>
<dbReference type="InterPro" id="IPR001931">
    <property type="entry name" value="Ribosomal_eS21"/>
</dbReference>
<evidence type="ECO:0000256" key="4">
    <source>
        <dbReference type="PIRNR" id="PIRNR002148"/>
    </source>
</evidence>
<dbReference type="GO" id="GO:0005840">
    <property type="term" value="C:ribosome"/>
    <property type="evidence" value="ECO:0007669"/>
    <property type="project" value="UniProtKB-KW"/>
</dbReference>
<evidence type="ECO:0000313" key="6">
    <source>
        <dbReference type="EMBL" id="KAJ3426773.1"/>
    </source>
</evidence>
<evidence type="ECO:0000313" key="9">
    <source>
        <dbReference type="EMBL" id="KAJ6227925.1"/>
    </source>
</evidence>
<evidence type="ECO:0000256" key="3">
    <source>
        <dbReference type="ARBA" id="ARBA00023274"/>
    </source>
</evidence>
<evidence type="ECO:0000313" key="12">
    <source>
        <dbReference type="EMBL" id="KAJ6252242.1"/>
    </source>
</evidence>
<gene>
    <name evidence="7" type="ORF">M0812_10061</name>
    <name evidence="8" type="ORF">M0812_10807</name>
    <name evidence="6" type="ORF">M0812_26341</name>
    <name evidence="5" type="ORF">M0812_29120</name>
    <name evidence="10" type="ORF">M0813_04123</name>
    <name evidence="9" type="ORF">M0813_09339</name>
    <name evidence="12" type="ORF">M0813_14393</name>
    <name evidence="11" type="ORF">M0813_17131</name>
</gene>
<accession>A0AAV7YAF5</accession>
<dbReference type="EMBL" id="JAOAOG010000271">
    <property type="protein sequence ID" value="KAJ6234320.1"/>
    <property type="molecule type" value="Genomic_DNA"/>
</dbReference>
<dbReference type="Pfam" id="PF01249">
    <property type="entry name" value="Ribosomal_S21e"/>
    <property type="match status" value="1"/>
</dbReference>
<reference evidence="6" key="2">
    <citation type="submission" date="2022-08" db="EMBL/GenBank/DDBJ databases">
        <title>Novel sulphate-reducing endosymbionts in the free-living metamonad Anaeramoeba.</title>
        <authorList>
            <person name="Jerlstrom-Hultqvist J."/>
            <person name="Cepicka I."/>
            <person name="Gallot-Lavallee L."/>
            <person name="Salas-Leiva D."/>
            <person name="Curtis B.A."/>
            <person name="Zahonova K."/>
            <person name="Pipaliya S."/>
            <person name="Dacks J."/>
            <person name="Roger A.J."/>
        </authorList>
    </citation>
    <scope>NUCLEOTIDE SEQUENCE</scope>
    <source>
        <strain evidence="6">Busselton2</strain>
    </source>
</reference>
<evidence type="ECO:0000313" key="8">
    <source>
        <dbReference type="EMBL" id="KAJ3444945.1"/>
    </source>
</evidence>
<dbReference type="GO" id="GO:0006412">
    <property type="term" value="P:translation"/>
    <property type="evidence" value="ECO:0007669"/>
    <property type="project" value="InterPro"/>
</dbReference>